<organism evidence="1">
    <name type="scientific">Arundo donax</name>
    <name type="common">Giant reed</name>
    <name type="synonym">Donax arundinaceus</name>
    <dbReference type="NCBI Taxonomy" id="35708"/>
    <lineage>
        <taxon>Eukaryota</taxon>
        <taxon>Viridiplantae</taxon>
        <taxon>Streptophyta</taxon>
        <taxon>Embryophyta</taxon>
        <taxon>Tracheophyta</taxon>
        <taxon>Spermatophyta</taxon>
        <taxon>Magnoliopsida</taxon>
        <taxon>Liliopsida</taxon>
        <taxon>Poales</taxon>
        <taxon>Poaceae</taxon>
        <taxon>PACMAD clade</taxon>
        <taxon>Arundinoideae</taxon>
        <taxon>Arundineae</taxon>
        <taxon>Arundo</taxon>
    </lineage>
</organism>
<protein>
    <submittedName>
        <fullName evidence="1">Uncharacterized protein</fullName>
    </submittedName>
</protein>
<dbReference type="EMBL" id="GBRH01183885">
    <property type="protein sequence ID" value="JAE14011.1"/>
    <property type="molecule type" value="Transcribed_RNA"/>
</dbReference>
<reference evidence="1" key="1">
    <citation type="submission" date="2014-09" db="EMBL/GenBank/DDBJ databases">
        <authorList>
            <person name="Magalhaes I.L.F."/>
            <person name="Oliveira U."/>
            <person name="Santos F.R."/>
            <person name="Vidigal T.H.D.A."/>
            <person name="Brescovit A.D."/>
            <person name="Santos A.J."/>
        </authorList>
    </citation>
    <scope>NUCLEOTIDE SEQUENCE</scope>
    <source>
        <tissue evidence="1">Shoot tissue taken approximately 20 cm above the soil surface</tissue>
    </source>
</reference>
<sequence>MAALLCTRW</sequence>
<reference evidence="1" key="2">
    <citation type="journal article" date="2015" name="Data Brief">
        <title>Shoot transcriptome of the giant reed, Arundo donax.</title>
        <authorList>
            <person name="Barrero R.A."/>
            <person name="Guerrero F.D."/>
            <person name="Moolhuijzen P."/>
            <person name="Goolsby J.A."/>
            <person name="Tidwell J."/>
            <person name="Bellgard S.E."/>
            <person name="Bellgard M.I."/>
        </authorList>
    </citation>
    <scope>NUCLEOTIDE SEQUENCE</scope>
    <source>
        <tissue evidence="1">Shoot tissue taken approximately 20 cm above the soil surface</tissue>
    </source>
</reference>
<name>A0A0A9FUM1_ARUDO</name>
<accession>A0A0A9FUM1</accession>
<proteinExistence type="predicted"/>
<evidence type="ECO:0000313" key="1">
    <source>
        <dbReference type="EMBL" id="JAE14011.1"/>
    </source>
</evidence>